<dbReference type="Pfam" id="PF00318">
    <property type="entry name" value="Ribosomal_S2"/>
    <property type="match status" value="1"/>
</dbReference>
<keyword evidence="3" id="KW-0007">Acetylation</keyword>
<gene>
    <name evidence="6" type="ORF">SAMEA4029010_CIC11G00000005351</name>
</gene>
<evidence type="ECO:0000256" key="1">
    <source>
        <dbReference type="ARBA" id="ARBA00006242"/>
    </source>
</evidence>
<dbReference type="PANTHER" id="PTHR12534">
    <property type="entry name" value="30S RIBOSOMAL PROTEIN S2 PROKARYOTIC AND ORGANELLAR"/>
    <property type="match status" value="1"/>
</dbReference>
<evidence type="ECO:0000256" key="3">
    <source>
        <dbReference type="ARBA" id="ARBA00022990"/>
    </source>
</evidence>
<dbReference type="InterPro" id="IPR001865">
    <property type="entry name" value="Ribosomal_uS2"/>
</dbReference>
<dbReference type="NCBIfam" id="TIGR01011">
    <property type="entry name" value="rpsB_bact"/>
    <property type="match status" value="1"/>
</dbReference>
<reference evidence="6 7" key="1">
    <citation type="submission" date="2016-10" db="EMBL/GenBank/DDBJ databases">
        <authorList>
            <person name="de Groot N.N."/>
        </authorList>
    </citation>
    <scope>NUCLEOTIDE SEQUENCE [LARGE SCALE GENOMIC DNA]</scope>
    <source>
        <strain evidence="6 7">CBS 141442</strain>
    </source>
</reference>
<dbReference type="PROSITE" id="PS00963">
    <property type="entry name" value="RIBOSOMAL_S2_2"/>
    <property type="match status" value="1"/>
</dbReference>
<proteinExistence type="inferred from homology"/>
<dbReference type="PRINTS" id="PR00395">
    <property type="entry name" value="RIBOSOMALS2"/>
</dbReference>
<dbReference type="OrthoDB" id="2320368at2759"/>
<keyword evidence="2 5" id="KW-0689">Ribosomal protein</keyword>
<keyword evidence="7" id="KW-1185">Reference proteome</keyword>
<dbReference type="FunFam" id="3.40.50.10490:FF:000055">
    <property type="entry name" value="Mitochondrial ribosomal protein"/>
    <property type="match status" value="1"/>
</dbReference>
<dbReference type="InterPro" id="IPR018130">
    <property type="entry name" value="Ribosomal_uS2_CS"/>
</dbReference>
<comment type="similarity">
    <text evidence="1 5">Belongs to the universal ribosomal protein uS2 family.</text>
</comment>
<accession>A0A1L0D1B9</accession>
<name>A0A1L0D1B9_9ASCO</name>
<dbReference type="AlphaFoldDB" id="A0A1L0D1B9"/>
<dbReference type="CDD" id="cd01425">
    <property type="entry name" value="RPS2"/>
    <property type="match status" value="1"/>
</dbReference>
<dbReference type="Proteomes" id="UP000182334">
    <property type="component" value="Chromosome II"/>
</dbReference>
<dbReference type="GO" id="GO:0006412">
    <property type="term" value="P:translation"/>
    <property type="evidence" value="ECO:0007669"/>
    <property type="project" value="InterPro"/>
</dbReference>
<dbReference type="PANTHER" id="PTHR12534:SF0">
    <property type="entry name" value="SMALL RIBOSOMAL SUBUNIT PROTEIN US2M"/>
    <property type="match status" value="1"/>
</dbReference>
<protein>
    <submittedName>
        <fullName evidence="6">CIC11C00000005351</fullName>
    </submittedName>
</protein>
<dbReference type="InterPro" id="IPR023591">
    <property type="entry name" value="Ribosomal_uS2_flav_dom_sf"/>
</dbReference>
<evidence type="ECO:0000313" key="7">
    <source>
        <dbReference type="Proteomes" id="UP000182334"/>
    </source>
</evidence>
<evidence type="ECO:0000256" key="2">
    <source>
        <dbReference type="ARBA" id="ARBA00022980"/>
    </source>
</evidence>
<keyword evidence="4 5" id="KW-0687">Ribonucleoprotein</keyword>
<dbReference type="STRING" id="45354.A0A1L0D1B9"/>
<evidence type="ECO:0000313" key="6">
    <source>
        <dbReference type="EMBL" id="SGZ49768.1"/>
    </source>
</evidence>
<dbReference type="InterPro" id="IPR005706">
    <property type="entry name" value="Ribosomal_uS2_bac/mit/plastid"/>
</dbReference>
<organism evidence="6 7">
    <name type="scientific">Sungouiella intermedia</name>
    <dbReference type="NCBI Taxonomy" id="45354"/>
    <lineage>
        <taxon>Eukaryota</taxon>
        <taxon>Fungi</taxon>
        <taxon>Dikarya</taxon>
        <taxon>Ascomycota</taxon>
        <taxon>Saccharomycotina</taxon>
        <taxon>Pichiomycetes</taxon>
        <taxon>Metschnikowiaceae</taxon>
        <taxon>Sungouiella</taxon>
    </lineage>
</organism>
<sequence length="477" mass="53494">MIQLKTKSCENRVKKFVFLTVHLNGTFVTDGKKQPMLRYSAKDFKALPCRRLLSTLNSSATTETRNESHLSQQKQLREKALSEALAREEEAIAKEKALRELKMHTKASINTLNSIPTTLIQERLQELQSQLNSLDQSKVQSLNSEMEQFLLHNMKLPRSETKLNPSVEHSNLIQDSEVQDAGDPMSQVIKTTATSAYVSEYPNLKPTPDYKPYSSQELFLRQLSHMRKSGKLGSTVTGVYNPSNDVQHPRTVDEISIATLMAAGCHLGHSKAMWRPSTQPFICGEYLGIHLIDLNETLSSLKRASKVIEAVASKGGIILYVGTSRTWEQYRSLEEAARRSKGYYVSHRWIPGTITNFTEVSKQIGGSQEIELDLGDEPTRRVIESELKLLIKPDLVVILNPVENRNCINECINLRIPTIGLCDTNMEPSLLTYPIPCNDDSTRASSLVLGVLSEAAQKGVHSRYQTFLRYKSKSASA</sequence>
<evidence type="ECO:0000256" key="4">
    <source>
        <dbReference type="ARBA" id="ARBA00023274"/>
    </source>
</evidence>
<dbReference type="Gene3D" id="3.40.50.10490">
    <property type="entry name" value="Glucose-6-phosphate isomerase like protein, domain 1"/>
    <property type="match status" value="1"/>
</dbReference>
<dbReference type="GO" id="GO:0005763">
    <property type="term" value="C:mitochondrial small ribosomal subunit"/>
    <property type="evidence" value="ECO:0007669"/>
    <property type="project" value="TreeGrafter"/>
</dbReference>
<evidence type="ECO:0000256" key="5">
    <source>
        <dbReference type="RuleBase" id="RU003631"/>
    </source>
</evidence>
<dbReference type="HAMAP" id="MF_00291_B">
    <property type="entry name" value="Ribosomal_uS2_B"/>
    <property type="match status" value="1"/>
</dbReference>
<dbReference type="SUPFAM" id="SSF52313">
    <property type="entry name" value="Ribosomal protein S2"/>
    <property type="match status" value="1"/>
</dbReference>
<dbReference type="GO" id="GO:0003735">
    <property type="term" value="F:structural constituent of ribosome"/>
    <property type="evidence" value="ECO:0007669"/>
    <property type="project" value="InterPro"/>
</dbReference>
<dbReference type="EMBL" id="LT635757">
    <property type="protein sequence ID" value="SGZ49768.1"/>
    <property type="molecule type" value="Genomic_DNA"/>
</dbReference>